<proteinExistence type="predicted"/>
<accession>A0A4C1Y9S1</accession>
<dbReference type="EMBL" id="BGZK01001133">
    <property type="protein sequence ID" value="GBP72113.1"/>
    <property type="molecule type" value="Genomic_DNA"/>
</dbReference>
<gene>
    <name evidence="1" type="ORF">EVAR_55156_1</name>
</gene>
<reference evidence="1 2" key="1">
    <citation type="journal article" date="2019" name="Commun. Biol.">
        <title>The bagworm genome reveals a unique fibroin gene that provides high tensile strength.</title>
        <authorList>
            <person name="Kono N."/>
            <person name="Nakamura H."/>
            <person name="Ohtoshi R."/>
            <person name="Tomita M."/>
            <person name="Numata K."/>
            <person name="Arakawa K."/>
        </authorList>
    </citation>
    <scope>NUCLEOTIDE SEQUENCE [LARGE SCALE GENOMIC DNA]</scope>
</reference>
<organism evidence="1 2">
    <name type="scientific">Eumeta variegata</name>
    <name type="common">Bagworm moth</name>
    <name type="synonym">Eumeta japonica</name>
    <dbReference type="NCBI Taxonomy" id="151549"/>
    <lineage>
        <taxon>Eukaryota</taxon>
        <taxon>Metazoa</taxon>
        <taxon>Ecdysozoa</taxon>
        <taxon>Arthropoda</taxon>
        <taxon>Hexapoda</taxon>
        <taxon>Insecta</taxon>
        <taxon>Pterygota</taxon>
        <taxon>Neoptera</taxon>
        <taxon>Endopterygota</taxon>
        <taxon>Lepidoptera</taxon>
        <taxon>Glossata</taxon>
        <taxon>Ditrysia</taxon>
        <taxon>Tineoidea</taxon>
        <taxon>Psychidae</taxon>
        <taxon>Oiketicinae</taxon>
        <taxon>Eumeta</taxon>
    </lineage>
</organism>
<protein>
    <submittedName>
        <fullName evidence="1">Uncharacterized protein</fullName>
    </submittedName>
</protein>
<keyword evidence="2" id="KW-1185">Reference proteome</keyword>
<name>A0A4C1Y9S1_EUMVA</name>
<dbReference type="AlphaFoldDB" id="A0A4C1Y9S1"/>
<evidence type="ECO:0000313" key="2">
    <source>
        <dbReference type="Proteomes" id="UP000299102"/>
    </source>
</evidence>
<dbReference type="Proteomes" id="UP000299102">
    <property type="component" value="Unassembled WGS sequence"/>
</dbReference>
<sequence>MCLGSPKSLLKRLASQCQKKCTETKLLTTLMVVHHMYSFKDERQFRVVRYEVFRNKSSLEEIKEEFKAQKILYRRHVASHSVPLST</sequence>
<comment type="caution">
    <text evidence="1">The sequence shown here is derived from an EMBL/GenBank/DDBJ whole genome shotgun (WGS) entry which is preliminary data.</text>
</comment>
<evidence type="ECO:0000313" key="1">
    <source>
        <dbReference type="EMBL" id="GBP72113.1"/>
    </source>
</evidence>